<dbReference type="AlphaFoldDB" id="A0A1X2I733"/>
<sequence length="114" mass="12856">VPNNPPLLVNENTLSAPLASTLLKIFSRFDQDKDDALNIRELDDFIYHTNGSHLSITFLQEMAQRFGSNTRGWLTKNGFLAFYLEQTLNNPSKTRNDIGVYGFDPCGIESTGRM</sequence>
<protein>
    <recommendedName>
        <fullName evidence="2">EF-hand domain-containing protein</fullName>
    </recommendedName>
</protein>
<proteinExistence type="predicted"/>
<feature type="non-terminal residue" evidence="3">
    <location>
        <position position="1"/>
    </location>
</feature>
<dbReference type="InterPro" id="IPR002048">
    <property type="entry name" value="EF_hand_dom"/>
</dbReference>
<dbReference type="InterPro" id="IPR011992">
    <property type="entry name" value="EF-hand-dom_pair"/>
</dbReference>
<organism evidence="3 4">
    <name type="scientific">Absidia repens</name>
    <dbReference type="NCBI Taxonomy" id="90262"/>
    <lineage>
        <taxon>Eukaryota</taxon>
        <taxon>Fungi</taxon>
        <taxon>Fungi incertae sedis</taxon>
        <taxon>Mucoromycota</taxon>
        <taxon>Mucoromycotina</taxon>
        <taxon>Mucoromycetes</taxon>
        <taxon>Mucorales</taxon>
        <taxon>Cunninghamellaceae</taxon>
        <taxon>Absidia</taxon>
    </lineage>
</organism>
<dbReference type="PROSITE" id="PS00018">
    <property type="entry name" value="EF_HAND_1"/>
    <property type="match status" value="1"/>
</dbReference>
<dbReference type="InterPro" id="IPR018247">
    <property type="entry name" value="EF_Hand_1_Ca_BS"/>
</dbReference>
<keyword evidence="4" id="KW-1185">Reference proteome</keyword>
<dbReference type="Proteomes" id="UP000193560">
    <property type="component" value="Unassembled WGS sequence"/>
</dbReference>
<evidence type="ECO:0000313" key="3">
    <source>
        <dbReference type="EMBL" id="ORZ10778.1"/>
    </source>
</evidence>
<dbReference type="OrthoDB" id="26525at2759"/>
<dbReference type="Gene3D" id="1.10.238.10">
    <property type="entry name" value="EF-hand"/>
    <property type="match status" value="1"/>
</dbReference>
<comment type="caution">
    <text evidence="3">The sequence shown here is derived from an EMBL/GenBank/DDBJ whole genome shotgun (WGS) entry which is preliminary data.</text>
</comment>
<feature type="domain" description="EF-hand" evidence="2">
    <location>
        <begin position="17"/>
        <end position="52"/>
    </location>
</feature>
<dbReference type="EMBL" id="MCGE01000023">
    <property type="protein sequence ID" value="ORZ10778.1"/>
    <property type="molecule type" value="Genomic_DNA"/>
</dbReference>
<evidence type="ECO:0000313" key="4">
    <source>
        <dbReference type="Proteomes" id="UP000193560"/>
    </source>
</evidence>
<dbReference type="STRING" id="90262.A0A1X2I733"/>
<dbReference type="SUPFAM" id="SSF47473">
    <property type="entry name" value="EF-hand"/>
    <property type="match status" value="1"/>
</dbReference>
<name>A0A1X2I733_9FUNG</name>
<dbReference type="Pfam" id="PF13499">
    <property type="entry name" value="EF-hand_7"/>
    <property type="match status" value="1"/>
</dbReference>
<evidence type="ECO:0000256" key="1">
    <source>
        <dbReference type="ARBA" id="ARBA00022837"/>
    </source>
</evidence>
<dbReference type="GO" id="GO:0005509">
    <property type="term" value="F:calcium ion binding"/>
    <property type="evidence" value="ECO:0007669"/>
    <property type="project" value="InterPro"/>
</dbReference>
<dbReference type="PROSITE" id="PS50222">
    <property type="entry name" value="EF_HAND_2"/>
    <property type="match status" value="1"/>
</dbReference>
<keyword evidence="1" id="KW-0106">Calcium</keyword>
<accession>A0A1X2I733</accession>
<reference evidence="3 4" key="1">
    <citation type="submission" date="2016-07" db="EMBL/GenBank/DDBJ databases">
        <title>Pervasive Adenine N6-methylation of Active Genes in Fungi.</title>
        <authorList>
            <consortium name="DOE Joint Genome Institute"/>
            <person name="Mondo S.J."/>
            <person name="Dannebaum R.O."/>
            <person name="Kuo R.C."/>
            <person name="Labutti K."/>
            <person name="Haridas S."/>
            <person name="Kuo A."/>
            <person name="Salamov A."/>
            <person name="Ahrendt S.R."/>
            <person name="Lipzen A."/>
            <person name="Sullivan W."/>
            <person name="Andreopoulos W.B."/>
            <person name="Clum A."/>
            <person name="Lindquist E."/>
            <person name="Daum C."/>
            <person name="Ramamoorthy G.K."/>
            <person name="Gryganskyi A."/>
            <person name="Culley D."/>
            <person name="Magnuson J.K."/>
            <person name="James T.Y."/>
            <person name="O'Malley M.A."/>
            <person name="Stajich J.E."/>
            <person name="Spatafora J.W."/>
            <person name="Visel A."/>
            <person name="Grigoriev I.V."/>
        </authorList>
    </citation>
    <scope>NUCLEOTIDE SEQUENCE [LARGE SCALE GENOMIC DNA]</scope>
    <source>
        <strain evidence="3 4">NRRL 1336</strain>
    </source>
</reference>
<evidence type="ECO:0000259" key="2">
    <source>
        <dbReference type="PROSITE" id="PS50222"/>
    </source>
</evidence>
<gene>
    <name evidence="3" type="ORF">BCR42DRAFT_333127</name>
</gene>